<keyword evidence="1" id="KW-1133">Transmembrane helix</keyword>
<evidence type="ECO:0000313" key="3">
    <source>
        <dbReference type="Proteomes" id="UP000273982"/>
    </source>
</evidence>
<feature type="transmembrane region" description="Helical" evidence="1">
    <location>
        <begin position="75"/>
        <end position="94"/>
    </location>
</feature>
<keyword evidence="2" id="KW-0614">Plasmid</keyword>
<feature type="transmembrane region" description="Helical" evidence="1">
    <location>
        <begin position="14"/>
        <end position="34"/>
    </location>
</feature>
<reference evidence="2 3" key="1">
    <citation type="submission" date="2018-11" db="EMBL/GenBank/DDBJ databases">
        <title>Genome squencing of methanotrophic bacteria isolated from alkaline groundwater in Korea.</title>
        <authorList>
            <person name="Nguyen L.N."/>
        </authorList>
    </citation>
    <scope>NUCLEOTIDE SEQUENCE [LARGE SCALE GENOMIC DNA]</scope>
    <source>
        <strain evidence="2 3">GW6</strain>
        <plasmid evidence="3">pgw6_2</plasmid>
    </source>
</reference>
<geneLocation type="plasmid" evidence="3">
    <name>pgw6_2</name>
</geneLocation>
<organism evidence="2 3">
    <name type="scientific">Methylocystis rosea</name>
    <dbReference type="NCBI Taxonomy" id="173366"/>
    <lineage>
        <taxon>Bacteria</taxon>
        <taxon>Pseudomonadati</taxon>
        <taxon>Pseudomonadota</taxon>
        <taxon>Alphaproteobacteria</taxon>
        <taxon>Hyphomicrobiales</taxon>
        <taxon>Methylocystaceae</taxon>
        <taxon>Methylocystis</taxon>
    </lineage>
</organism>
<accession>A0A3G8MCM6</accession>
<gene>
    <name evidence="2" type="ORF">EHO51_19515</name>
</gene>
<evidence type="ECO:0000256" key="1">
    <source>
        <dbReference type="SAM" id="Phobius"/>
    </source>
</evidence>
<dbReference type="RefSeq" id="WP_124740510.1">
    <property type="nucleotide sequence ID" value="NZ_CP034088.1"/>
</dbReference>
<protein>
    <submittedName>
        <fullName evidence="2">Uncharacterized protein</fullName>
    </submittedName>
</protein>
<sequence>MSNSEPNNHYYEPAVPSLGLIEGTIIVMIVGAMAEVQWLDDQPLQVLGWILFPIEFPLNAVFFPGADTHVRKNGAALLEALPILLLGYVLYRLANGALSVLRRVLPKRPQ</sequence>
<dbReference type="EMBL" id="CP034088">
    <property type="protein sequence ID" value="AZG79005.1"/>
    <property type="molecule type" value="Genomic_DNA"/>
</dbReference>
<proteinExistence type="predicted"/>
<dbReference type="AlphaFoldDB" id="A0A3G8MCM6"/>
<keyword evidence="1" id="KW-0812">Transmembrane</keyword>
<feature type="transmembrane region" description="Helical" evidence="1">
    <location>
        <begin position="46"/>
        <end position="63"/>
    </location>
</feature>
<keyword evidence="1" id="KW-0472">Membrane</keyword>
<dbReference type="Proteomes" id="UP000273982">
    <property type="component" value="Plasmid pGW6_2"/>
</dbReference>
<evidence type="ECO:0000313" key="2">
    <source>
        <dbReference type="EMBL" id="AZG79005.1"/>
    </source>
</evidence>
<dbReference type="KEGG" id="mros:EHO51_19515"/>
<name>A0A3G8MCM6_9HYPH</name>